<dbReference type="GO" id="GO:0004760">
    <property type="term" value="F:L-serine-pyruvate transaminase activity"/>
    <property type="evidence" value="ECO:0007669"/>
    <property type="project" value="TreeGrafter"/>
</dbReference>
<dbReference type="Gene3D" id="3.40.630.30">
    <property type="match status" value="1"/>
</dbReference>
<dbReference type="GO" id="GO:0019265">
    <property type="term" value="P:glycine biosynthetic process, by transamination of glyoxylate"/>
    <property type="evidence" value="ECO:0007669"/>
    <property type="project" value="TreeGrafter"/>
</dbReference>
<proteinExistence type="predicted"/>
<dbReference type="Pfam" id="PF13444">
    <property type="entry name" value="Acetyltransf_5"/>
    <property type="match status" value="1"/>
</dbReference>
<dbReference type="Gene3D" id="3.90.1150.10">
    <property type="entry name" value="Aspartate Aminotransferase, domain 1"/>
    <property type="match status" value="1"/>
</dbReference>
<feature type="domain" description="N-acetyltransferase" evidence="3">
    <location>
        <begin position="4"/>
        <end position="165"/>
    </location>
</feature>
<dbReference type="Proteomes" id="UP000509222">
    <property type="component" value="Chromosome"/>
</dbReference>
<dbReference type="AlphaFoldDB" id="A0A7H8Q9Y2"/>
<dbReference type="Gene3D" id="3.40.640.10">
    <property type="entry name" value="Type I PLP-dependent aspartate aminotransferase-like (Major domain)"/>
    <property type="match status" value="1"/>
</dbReference>
<dbReference type="InterPro" id="IPR015424">
    <property type="entry name" value="PyrdxlP-dep_Trfase"/>
</dbReference>
<protein>
    <submittedName>
        <fullName evidence="4">Aminotransferase class V-fold PLP-dependent enzyme</fullName>
    </submittedName>
</protein>
<dbReference type="InterPro" id="IPR015422">
    <property type="entry name" value="PyrdxlP-dep_Trfase_small"/>
</dbReference>
<keyword evidence="4" id="KW-0032">Aminotransferase</keyword>
<organism evidence="4 5">
    <name type="scientific">Planococcus glaciei</name>
    <dbReference type="NCBI Taxonomy" id="459472"/>
    <lineage>
        <taxon>Bacteria</taxon>
        <taxon>Bacillati</taxon>
        <taxon>Bacillota</taxon>
        <taxon>Bacilli</taxon>
        <taxon>Bacillales</taxon>
        <taxon>Caryophanaceae</taxon>
        <taxon>Planococcus</taxon>
    </lineage>
</organism>
<accession>A0A7H8Q9Y2</accession>
<name>A0A7H8Q9Y2_9BACL</name>
<dbReference type="RefSeq" id="WP_036807423.1">
    <property type="nucleotide sequence ID" value="NZ_CP051177.1"/>
</dbReference>
<dbReference type="InterPro" id="IPR015421">
    <property type="entry name" value="PyrdxlP-dep_Trfase_major"/>
</dbReference>
<evidence type="ECO:0000313" key="5">
    <source>
        <dbReference type="Proteomes" id="UP000509222"/>
    </source>
</evidence>
<dbReference type="GO" id="GO:0016747">
    <property type="term" value="F:acyltransferase activity, transferring groups other than amino-acyl groups"/>
    <property type="evidence" value="ECO:0007669"/>
    <property type="project" value="InterPro"/>
</dbReference>
<dbReference type="PANTHER" id="PTHR21152">
    <property type="entry name" value="AMINOTRANSFERASE CLASS V"/>
    <property type="match status" value="1"/>
</dbReference>
<reference evidence="5" key="1">
    <citation type="submission" date="2020-06" db="EMBL/GenBank/DDBJ databases">
        <title>Isolation of Planomicrobium glaciei.</title>
        <authorList>
            <person name="Malisova L."/>
            <person name="Safrankova R."/>
            <person name="Jakubu V."/>
            <person name="Spanelova P."/>
        </authorList>
    </citation>
    <scope>NUCLEOTIDE SEQUENCE [LARGE SCALE GENOMIC DNA]</scope>
    <source>
        <strain evidence="5">NRL-ATB46093</strain>
    </source>
</reference>
<gene>
    <name evidence="4" type="ORF">HF394_09735</name>
</gene>
<evidence type="ECO:0000259" key="3">
    <source>
        <dbReference type="PROSITE" id="PS51186"/>
    </source>
</evidence>
<evidence type="ECO:0000313" key="4">
    <source>
        <dbReference type="EMBL" id="QKX50844.1"/>
    </source>
</evidence>
<sequence length="511" mass="57392">MYWCKVARTQSEFNEIAKLNYETFVEEIPQHEPDSSGTRVDPFHEQNTYLIVLADTAIVGMIALRDERPFSLDKKIGKVENFLPHFEKICEIRLMAVRKPHRNGRVFFLLARALSDYCYEQGYDAAVISGTTRQLRLYGQIGFQAFAEPVGEGEAVFIPMVTTRRQYAESVAARLQTKRKLFHPGPVQLTKELAAPFQDFPLSHRSSAFEALCGEVRNRLHLLAEAEPHLLAGSGTLANEAMIAQLKKEQTKGLILVNGEFGKRLKEQAARWQLSFDMLEESWGHAFSLDQIKGKLAGGEYGWLLMVHGETSVGMLNDLGAIGELCADVGVKLCVDAVSTFGALPFSLKNTWLATAVSGKAVGTVSGLAIVFSHHTIEPDPLLPAYLDIGLYGNKVPFTLSYPLLKSFKEALGAYPKRYSLLKERFEMMKMATATWPALADGYPMLLTFKAEKDFKQFPLDAHLSGFELHAKSGYLKERNLFQISCIQPSFEADWESLMKFHKVYTEYHQL</sequence>
<evidence type="ECO:0000256" key="1">
    <source>
        <dbReference type="ARBA" id="ARBA00001933"/>
    </source>
</evidence>
<dbReference type="PANTHER" id="PTHR21152:SF40">
    <property type="entry name" value="ALANINE--GLYOXYLATE AMINOTRANSFERASE"/>
    <property type="match status" value="1"/>
</dbReference>
<dbReference type="InterPro" id="IPR016181">
    <property type="entry name" value="Acyl_CoA_acyltransferase"/>
</dbReference>
<dbReference type="PROSITE" id="PS51186">
    <property type="entry name" value="GNAT"/>
    <property type="match status" value="1"/>
</dbReference>
<keyword evidence="4" id="KW-0808">Transferase</keyword>
<dbReference type="GO" id="GO:0008453">
    <property type="term" value="F:alanine-glyoxylate transaminase activity"/>
    <property type="evidence" value="ECO:0007669"/>
    <property type="project" value="TreeGrafter"/>
</dbReference>
<comment type="cofactor">
    <cofactor evidence="1">
        <name>pyridoxal 5'-phosphate</name>
        <dbReference type="ChEBI" id="CHEBI:597326"/>
    </cofactor>
</comment>
<dbReference type="SUPFAM" id="SSF55729">
    <property type="entry name" value="Acyl-CoA N-acyltransferases (Nat)"/>
    <property type="match status" value="1"/>
</dbReference>
<dbReference type="EMBL" id="CP051177">
    <property type="protein sequence ID" value="QKX50844.1"/>
    <property type="molecule type" value="Genomic_DNA"/>
</dbReference>
<keyword evidence="2" id="KW-0663">Pyridoxal phosphate</keyword>
<dbReference type="SUPFAM" id="SSF53383">
    <property type="entry name" value="PLP-dependent transferases"/>
    <property type="match status" value="1"/>
</dbReference>
<keyword evidence="5" id="KW-1185">Reference proteome</keyword>
<evidence type="ECO:0000256" key="2">
    <source>
        <dbReference type="ARBA" id="ARBA00022898"/>
    </source>
</evidence>
<dbReference type="InterPro" id="IPR000182">
    <property type="entry name" value="GNAT_dom"/>
</dbReference>